<name>A0A6S7GPU3_PARCT</name>
<feature type="compositionally biased region" description="Low complexity" evidence="1">
    <location>
        <begin position="38"/>
        <end position="50"/>
    </location>
</feature>
<organism evidence="2 3">
    <name type="scientific">Paramuricea clavata</name>
    <name type="common">Red gorgonian</name>
    <name type="synonym">Violescent sea-whip</name>
    <dbReference type="NCBI Taxonomy" id="317549"/>
    <lineage>
        <taxon>Eukaryota</taxon>
        <taxon>Metazoa</taxon>
        <taxon>Cnidaria</taxon>
        <taxon>Anthozoa</taxon>
        <taxon>Octocorallia</taxon>
        <taxon>Malacalcyonacea</taxon>
        <taxon>Plexauridae</taxon>
        <taxon>Paramuricea</taxon>
    </lineage>
</organism>
<feature type="compositionally biased region" description="Polar residues" evidence="1">
    <location>
        <begin position="64"/>
        <end position="73"/>
    </location>
</feature>
<keyword evidence="3" id="KW-1185">Reference proteome</keyword>
<reference evidence="2" key="1">
    <citation type="submission" date="2020-04" db="EMBL/GenBank/DDBJ databases">
        <authorList>
            <person name="Alioto T."/>
            <person name="Alioto T."/>
            <person name="Gomez Garrido J."/>
        </authorList>
    </citation>
    <scope>NUCLEOTIDE SEQUENCE</scope>
    <source>
        <strain evidence="2">A484AB</strain>
    </source>
</reference>
<evidence type="ECO:0000313" key="2">
    <source>
        <dbReference type="EMBL" id="CAB3988477.1"/>
    </source>
</evidence>
<comment type="caution">
    <text evidence="2">The sequence shown here is derived from an EMBL/GenBank/DDBJ whole genome shotgun (WGS) entry which is preliminary data.</text>
</comment>
<protein>
    <submittedName>
        <fullName evidence="2">Uncharacterized protein</fullName>
    </submittedName>
</protein>
<feature type="compositionally biased region" description="Basic and acidic residues" evidence="1">
    <location>
        <begin position="1"/>
        <end position="19"/>
    </location>
</feature>
<feature type="compositionally biased region" description="Polar residues" evidence="1">
    <location>
        <begin position="22"/>
        <end position="34"/>
    </location>
</feature>
<feature type="region of interest" description="Disordered" evidence="1">
    <location>
        <begin position="1"/>
        <end position="86"/>
    </location>
</feature>
<gene>
    <name evidence="2" type="ORF">PACLA_8A067078</name>
</gene>
<evidence type="ECO:0000256" key="1">
    <source>
        <dbReference type="SAM" id="MobiDB-lite"/>
    </source>
</evidence>
<sequence length="206" mass="23064">MNFEIQGKKHLDEAAKQESEENITNSQPSASASDTHNENNSDQNENDNVNLEQVLPDNALPVSNDVSTGSQAVATGGEVPTENSACGFKMEKPKLPKFSGDEVGLPNDMDNSHMLSIIEKKMCADDRKVWSRDLEKDKKTASLHGLMTWMNVEMKFRMRASAPLRTTNKHSINHLKQFQGGEDQFSNHRCWLCKTSSHWVDQCVVS</sequence>
<proteinExistence type="predicted"/>
<dbReference type="EMBL" id="CACRXK020001330">
    <property type="protein sequence ID" value="CAB3988477.1"/>
    <property type="molecule type" value="Genomic_DNA"/>
</dbReference>
<accession>A0A6S7GPU3</accession>
<dbReference type="Proteomes" id="UP001152795">
    <property type="component" value="Unassembled WGS sequence"/>
</dbReference>
<evidence type="ECO:0000313" key="3">
    <source>
        <dbReference type="Proteomes" id="UP001152795"/>
    </source>
</evidence>
<dbReference type="AlphaFoldDB" id="A0A6S7GPU3"/>